<keyword evidence="3 6" id="KW-0347">Helicase</keyword>
<dbReference type="GO" id="GO:0004386">
    <property type="term" value="F:helicase activity"/>
    <property type="evidence" value="ECO:0007669"/>
    <property type="project" value="UniProtKB-KW"/>
</dbReference>
<dbReference type="GO" id="GO:0005524">
    <property type="term" value="F:ATP binding"/>
    <property type="evidence" value="ECO:0007669"/>
    <property type="project" value="UniProtKB-KW"/>
</dbReference>
<evidence type="ECO:0000256" key="2">
    <source>
        <dbReference type="ARBA" id="ARBA00022801"/>
    </source>
</evidence>
<reference evidence="6" key="1">
    <citation type="submission" date="2022-11" db="EMBL/GenBank/DDBJ databases">
        <authorList>
            <person name="Hyden B.L."/>
            <person name="Feng K."/>
            <person name="Yates T."/>
            <person name="Jawdy S."/>
            <person name="Smart L.B."/>
            <person name="Muchero W."/>
        </authorList>
    </citation>
    <scope>NUCLEOTIDE SEQUENCE</scope>
    <source>
        <tissue evidence="6">Shoot tip</tissue>
    </source>
</reference>
<evidence type="ECO:0000259" key="5">
    <source>
        <dbReference type="SMART" id="SM01142"/>
    </source>
</evidence>
<dbReference type="GO" id="GO:0000460">
    <property type="term" value="P:maturation of 5.8S rRNA"/>
    <property type="evidence" value="ECO:0007669"/>
    <property type="project" value="TreeGrafter"/>
</dbReference>
<evidence type="ECO:0000256" key="1">
    <source>
        <dbReference type="ARBA" id="ARBA00022741"/>
    </source>
</evidence>
<gene>
    <name evidence="6" type="ORF">OIU85_027011</name>
</gene>
<keyword evidence="2" id="KW-0378">Hydrolase</keyword>
<dbReference type="InterPro" id="IPR025696">
    <property type="entry name" value="Beta-barrel_MTR4"/>
</dbReference>
<dbReference type="Pfam" id="PF13234">
    <property type="entry name" value="MTR4_beta-barrel"/>
    <property type="match status" value="1"/>
</dbReference>
<dbReference type="InterPro" id="IPR050699">
    <property type="entry name" value="RNA-DNA_Helicase"/>
</dbReference>
<proteinExistence type="predicted"/>
<accession>A0A9Q0TPW1</accession>
<evidence type="ECO:0000313" key="6">
    <source>
        <dbReference type="EMBL" id="KAJ6715568.1"/>
    </source>
</evidence>
<keyword evidence="1" id="KW-0547">Nucleotide-binding</keyword>
<evidence type="ECO:0000256" key="4">
    <source>
        <dbReference type="ARBA" id="ARBA00022840"/>
    </source>
</evidence>
<dbReference type="EMBL" id="JAPFFL010000007">
    <property type="protein sequence ID" value="KAJ6715568.1"/>
    <property type="molecule type" value="Genomic_DNA"/>
</dbReference>
<dbReference type="OrthoDB" id="64767at2759"/>
<protein>
    <submittedName>
        <fullName evidence="6">EXOSOME RNA HELICASE MTR4</fullName>
    </submittedName>
</protein>
<evidence type="ECO:0000256" key="3">
    <source>
        <dbReference type="ARBA" id="ARBA00022806"/>
    </source>
</evidence>
<organism evidence="6 7">
    <name type="scientific">Salix viminalis</name>
    <name type="common">Common osier</name>
    <name type="synonym">Basket willow</name>
    <dbReference type="NCBI Taxonomy" id="40686"/>
    <lineage>
        <taxon>Eukaryota</taxon>
        <taxon>Viridiplantae</taxon>
        <taxon>Streptophyta</taxon>
        <taxon>Embryophyta</taxon>
        <taxon>Tracheophyta</taxon>
        <taxon>Spermatophyta</taxon>
        <taxon>Magnoliopsida</taxon>
        <taxon>eudicotyledons</taxon>
        <taxon>Gunneridae</taxon>
        <taxon>Pentapetalae</taxon>
        <taxon>rosids</taxon>
        <taxon>fabids</taxon>
        <taxon>Malpighiales</taxon>
        <taxon>Salicaceae</taxon>
        <taxon>Saliceae</taxon>
        <taxon>Salix</taxon>
    </lineage>
</organism>
<dbReference type="PANTHER" id="PTHR12131:SF25">
    <property type="entry name" value="DEXH-BOX ATP-DEPENDENT RNA HELICASE DEXH9"/>
    <property type="match status" value="1"/>
</dbReference>
<dbReference type="SMART" id="SM01142">
    <property type="entry name" value="DSHCT"/>
    <property type="match status" value="1"/>
</dbReference>
<name>A0A9Q0TPW1_SALVM</name>
<feature type="domain" description="ATP-dependent RNA helicase Ski2/MTR4 C-terminal" evidence="5">
    <location>
        <begin position="184"/>
        <end position="330"/>
    </location>
</feature>
<dbReference type="Gene3D" id="1.10.3380.30">
    <property type="match status" value="2"/>
</dbReference>
<evidence type="ECO:0000313" key="7">
    <source>
        <dbReference type="Proteomes" id="UP001151529"/>
    </source>
</evidence>
<dbReference type="InterPro" id="IPR012961">
    <property type="entry name" value="Ski2/MTR4_C"/>
</dbReference>
<dbReference type="GO" id="GO:0016787">
    <property type="term" value="F:hydrolase activity"/>
    <property type="evidence" value="ECO:0007669"/>
    <property type="project" value="UniProtKB-KW"/>
</dbReference>
<sequence length="330" mass="37269">MTSTPSFLIEDLVTWGVIVNFDRVKGVSDDDASRPENANYTSPGEPLIVSIPIDQINILSSARLYMSKDLLPLEVRENTLKQVSEFLSRKPSGLPLDPEGDMNIQSSSYKKTVRRIEALEHLFEKHEIAKSPLIKEKLKVLHSKQELTARIKLIRKSMRSSTALAFKDELKARKRVLRRLGYITSDDVVELKGKVACEISSADELTLTELMFNGVSQGHKSGGNDTARRVAKLQFECKVQIDVENFVSSFRPDIMEAVYAWAKGSKFYEIMEITKVFEGSLIRAIRRLEEVLQQLIEAAKSIGEIELEAKFEEAVSKIKRDIVFAASLYL</sequence>
<keyword evidence="7" id="KW-1185">Reference proteome</keyword>
<dbReference type="Gene3D" id="2.40.30.300">
    <property type="match status" value="1"/>
</dbReference>
<dbReference type="PANTHER" id="PTHR12131">
    <property type="entry name" value="ATP-DEPENDENT RNA AND DNA HELICASE"/>
    <property type="match status" value="1"/>
</dbReference>
<dbReference type="Proteomes" id="UP001151529">
    <property type="component" value="Chromosome 1"/>
</dbReference>
<comment type="caution">
    <text evidence="6">The sequence shown here is derived from an EMBL/GenBank/DDBJ whole genome shotgun (WGS) entry which is preliminary data.</text>
</comment>
<dbReference type="Pfam" id="PF08148">
    <property type="entry name" value="DSHCT"/>
    <property type="match status" value="2"/>
</dbReference>
<reference evidence="6" key="2">
    <citation type="journal article" date="2023" name="Int. J. Mol. Sci.">
        <title>De Novo Assembly and Annotation of 11 Diverse Shrub Willow (Salix) Genomes Reveals Novel Gene Organization in Sex-Linked Regions.</title>
        <authorList>
            <person name="Hyden B."/>
            <person name="Feng K."/>
            <person name="Yates T.B."/>
            <person name="Jawdy S."/>
            <person name="Cereghino C."/>
            <person name="Smart L.B."/>
            <person name="Muchero W."/>
        </authorList>
    </citation>
    <scope>NUCLEOTIDE SEQUENCE [LARGE SCALE GENOMIC DNA]</scope>
    <source>
        <tissue evidence="6">Shoot tip</tissue>
    </source>
</reference>
<dbReference type="AlphaFoldDB" id="A0A9Q0TPW1"/>
<keyword evidence="4" id="KW-0067">ATP-binding</keyword>
<dbReference type="GO" id="GO:0005634">
    <property type="term" value="C:nucleus"/>
    <property type="evidence" value="ECO:0007669"/>
    <property type="project" value="TreeGrafter"/>
</dbReference>